<proteinExistence type="predicted"/>
<accession>A0A7J5Z4Y8</accession>
<feature type="coiled-coil region" evidence="1">
    <location>
        <begin position="8"/>
        <end position="55"/>
    </location>
</feature>
<organism evidence="3 4">
    <name type="scientific">Dissostichus mawsoni</name>
    <name type="common">Antarctic cod</name>
    <dbReference type="NCBI Taxonomy" id="36200"/>
    <lineage>
        <taxon>Eukaryota</taxon>
        <taxon>Metazoa</taxon>
        <taxon>Chordata</taxon>
        <taxon>Craniata</taxon>
        <taxon>Vertebrata</taxon>
        <taxon>Euteleostomi</taxon>
        <taxon>Actinopterygii</taxon>
        <taxon>Neopterygii</taxon>
        <taxon>Teleostei</taxon>
        <taxon>Neoteleostei</taxon>
        <taxon>Acanthomorphata</taxon>
        <taxon>Eupercaria</taxon>
        <taxon>Perciformes</taxon>
        <taxon>Notothenioidei</taxon>
        <taxon>Nototheniidae</taxon>
        <taxon>Dissostichus</taxon>
    </lineage>
</organism>
<feature type="domain" description="cGMP-dependent protein kinase interacting" evidence="2">
    <location>
        <begin position="34"/>
        <end position="61"/>
    </location>
</feature>
<evidence type="ECO:0000256" key="1">
    <source>
        <dbReference type="SAM" id="Coils"/>
    </source>
</evidence>
<dbReference type="Proteomes" id="UP000518266">
    <property type="component" value="Unassembled WGS sequence"/>
</dbReference>
<evidence type="ECO:0000313" key="3">
    <source>
        <dbReference type="EMBL" id="KAF3856666.1"/>
    </source>
</evidence>
<dbReference type="AlphaFoldDB" id="A0A7J5Z4Y8"/>
<keyword evidence="1" id="KW-0175">Coiled coil</keyword>
<evidence type="ECO:0000313" key="4">
    <source>
        <dbReference type="Proteomes" id="UP000518266"/>
    </source>
</evidence>
<dbReference type="OrthoDB" id="539213at2759"/>
<gene>
    <name evidence="3" type="ORF">F7725_017389</name>
</gene>
<reference evidence="3 4" key="1">
    <citation type="submission" date="2020-03" db="EMBL/GenBank/DDBJ databases">
        <title>Dissostichus mawsoni Genome sequencing and assembly.</title>
        <authorList>
            <person name="Park H."/>
        </authorList>
    </citation>
    <scope>NUCLEOTIDE SEQUENCE [LARGE SCALE GENOMIC DNA]</scope>
    <source>
        <strain evidence="3">DM0001</strain>
        <tissue evidence="3">Muscle</tissue>
    </source>
</reference>
<protein>
    <recommendedName>
        <fullName evidence="2">cGMP-dependent protein kinase interacting domain-containing protein</fullName>
    </recommendedName>
</protein>
<dbReference type="GO" id="GO:0019901">
    <property type="term" value="F:protein kinase binding"/>
    <property type="evidence" value="ECO:0007669"/>
    <property type="project" value="InterPro"/>
</dbReference>
<dbReference type="Pfam" id="PF15898">
    <property type="entry name" value="PRKG1_interact"/>
    <property type="match status" value="1"/>
</dbReference>
<dbReference type="InterPro" id="IPR031775">
    <property type="entry name" value="PRKG1_interact"/>
</dbReference>
<keyword evidence="4" id="KW-1185">Reference proteome</keyword>
<comment type="caution">
    <text evidence="3">The sequence shown here is derived from an EMBL/GenBank/DDBJ whole genome shotgun (WGS) entry which is preliminary data.</text>
</comment>
<name>A0A7J5Z4Y8_DISMA</name>
<evidence type="ECO:0000259" key="2">
    <source>
        <dbReference type="Pfam" id="PF15898"/>
    </source>
</evidence>
<dbReference type="EMBL" id="JAAKFY010000006">
    <property type="protein sequence ID" value="KAF3856666.1"/>
    <property type="molecule type" value="Genomic_DNA"/>
</dbReference>
<sequence>MSARKKAEEELKSRLETSKQELAMIQDQLQRTQVKAELNMENQRLKDENGALIRVITKLSK</sequence>